<reference evidence="2" key="1">
    <citation type="submission" date="2022-06" db="EMBL/GenBank/DDBJ databases">
        <title>Uncovering the hologenomic basis of an extraordinary plant invasion.</title>
        <authorList>
            <person name="Bieker V.C."/>
            <person name="Martin M.D."/>
            <person name="Gilbert T."/>
            <person name="Hodgins K."/>
            <person name="Battlay P."/>
            <person name="Petersen B."/>
            <person name="Wilson J."/>
        </authorList>
    </citation>
    <scope>NUCLEOTIDE SEQUENCE</scope>
    <source>
        <strain evidence="2">AA19_3_7</strain>
        <tissue evidence="2">Leaf</tissue>
    </source>
</reference>
<dbReference type="Gene3D" id="3.30.200.20">
    <property type="entry name" value="Phosphorylase Kinase, domain 1"/>
    <property type="match status" value="1"/>
</dbReference>
<dbReference type="PANTHER" id="PTHR27003:SF471">
    <property type="entry name" value="VASCULAR ENDOTHELIAL GROWTH FACTOR RECEPTOR 2 (VEGFR2)-RELATED"/>
    <property type="match status" value="1"/>
</dbReference>
<proteinExistence type="predicted"/>
<gene>
    <name evidence="2" type="ORF">M8C21_024659</name>
</gene>
<dbReference type="GO" id="GO:0005524">
    <property type="term" value="F:ATP binding"/>
    <property type="evidence" value="ECO:0007669"/>
    <property type="project" value="InterPro"/>
</dbReference>
<protein>
    <recommendedName>
        <fullName evidence="1">Protein kinase domain-containing protein</fullName>
    </recommendedName>
</protein>
<dbReference type="InterPro" id="IPR000719">
    <property type="entry name" value="Prot_kinase_dom"/>
</dbReference>
<dbReference type="PANTHER" id="PTHR27003">
    <property type="entry name" value="OS07G0166700 PROTEIN"/>
    <property type="match status" value="1"/>
</dbReference>
<dbReference type="SUPFAM" id="SSF56112">
    <property type="entry name" value="Protein kinase-like (PK-like)"/>
    <property type="match status" value="1"/>
</dbReference>
<dbReference type="Proteomes" id="UP001206925">
    <property type="component" value="Unassembled WGS sequence"/>
</dbReference>
<dbReference type="InterPro" id="IPR011009">
    <property type="entry name" value="Kinase-like_dom_sf"/>
</dbReference>
<feature type="domain" description="Protein kinase" evidence="1">
    <location>
        <begin position="1"/>
        <end position="290"/>
    </location>
</feature>
<dbReference type="InterPro" id="IPR025886">
    <property type="entry name" value="PP2-like"/>
</dbReference>
<dbReference type="InterPro" id="IPR045272">
    <property type="entry name" value="ANXUR1/2-like"/>
</dbReference>
<dbReference type="Pfam" id="PF14299">
    <property type="entry name" value="PP2"/>
    <property type="match status" value="2"/>
</dbReference>
<accession>A0AAD5GM89</accession>
<evidence type="ECO:0000259" key="1">
    <source>
        <dbReference type="PROSITE" id="PS50011"/>
    </source>
</evidence>
<dbReference type="Gene3D" id="1.10.510.10">
    <property type="entry name" value="Transferase(Phosphotransferase) domain 1"/>
    <property type="match status" value="1"/>
</dbReference>
<dbReference type="AlphaFoldDB" id="A0AAD5GM89"/>
<dbReference type="PROSITE" id="PS50011">
    <property type="entry name" value="PROTEIN_KINASE_DOM"/>
    <property type="match status" value="1"/>
</dbReference>
<name>A0AAD5GM89_AMBAR</name>
<dbReference type="EMBL" id="JAMZMK010007046">
    <property type="protein sequence ID" value="KAI7746094.1"/>
    <property type="molecule type" value="Genomic_DNA"/>
</dbReference>
<dbReference type="SMART" id="SM00220">
    <property type="entry name" value="S_TKc"/>
    <property type="match status" value="1"/>
</dbReference>
<organism evidence="2 3">
    <name type="scientific">Ambrosia artemisiifolia</name>
    <name type="common">Common ragweed</name>
    <dbReference type="NCBI Taxonomy" id="4212"/>
    <lineage>
        <taxon>Eukaryota</taxon>
        <taxon>Viridiplantae</taxon>
        <taxon>Streptophyta</taxon>
        <taxon>Embryophyta</taxon>
        <taxon>Tracheophyta</taxon>
        <taxon>Spermatophyta</taxon>
        <taxon>Magnoliopsida</taxon>
        <taxon>eudicotyledons</taxon>
        <taxon>Gunneridae</taxon>
        <taxon>Pentapetalae</taxon>
        <taxon>asterids</taxon>
        <taxon>campanulids</taxon>
        <taxon>Asterales</taxon>
        <taxon>Asteraceae</taxon>
        <taxon>Asteroideae</taxon>
        <taxon>Heliantheae alliance</taxon>
        <taxon>Heliantheae</taxon>
        <taxon>Ambrosia</taxon>
    </lineage>
</organism>
<keyword evidence="3" id="KW-1185">Reference proteome</keyword>
<comment type="caution">
    <text evidence="2">The sequence shown here is derived from an EMBL/GenBank/DDBJ whole genome shotgun (WGS) entry which is preliminary data.</text>
</comment>
<sequence>MLDSYGAMSSRNIYNVSSLQFTKETHKDNLLISFKDIKLATQNFNNLTRKGGFGLTYRGEILRANVSTPIAVKRYEHHQGYCNENNEKILVYEYASNGRLDRHLNNASLTWTQRLKIGIDVAIALDFLHGGASPVVHRDIKSGNILLHSHWKAKIADFGLSVIVPLNNEIDFVVDNACGTPGYIDPQYRERGFLTRKSDIYSLGVVLFEMMCGRLAFINASQDERKFLATLVKSHYGKGKVDELVFEGIKDKIVPESLTTFQRIAYQCLSYTREDRPTSSEVILQLKKALEFQEDIEIWEAKLPVDYREIIQMSKTPKKYSNVRNKYLYEMFSKGILLQKGKVFFSLSSNGERNEMVSATMFSYENNISHKRKTIQNSRFQRVVKIMDILNLKIHIKIKTQFLSPNVIYGAHLVFKFCDPRKISSKLMYVNLKYQMGSETLHAYFATCGEDEWMMIELCRFTPHKKDVGFEVLLESMSRYYCGSGGIYVEGIHFRAINDETLEGVQRVLESNSDSLQQASVDYDEITQIEDGEKLFSLSKPNDKKCHMLPAKMVLGDTSDVNCFNWKSLAEPESRFLEVAEYLSEQVFRIKCKIETQKLSVDTDYACYLIFKLSQECHGLQCPVKVQDVLLRKNKEFKFLYFRSPRLVNIHASGRVPKQREDGLMEVIVWEFNSGNKDYVPMSLKLRCYEGTMSGLIVYGIEFRPM</sequence>
<dbReference type="GO" id="GO:0009506">
    <property type="term" value="C:plasmodesma"/>
    <property type="evidence" value="ECO:0007669"/>
    <property type="project" value="TreeGrafter"/>
</dbReference>
<dbReference type="GO" id="GO:0005886">
    <property type="term" value="C:plasma membrane"/>
    <property type="evidence" value="ECO:0007669"/>
    <property type="project" value="TreeGrafter"/>
</dbReference>
<evidence type="ECO:0000313" key="2">
    <source>
        <dbReference type="EMBL" id="KAI7746094.1"/>
    </source>
</evidence>
<dbReference type="Pfam" id="PF00069">
    <property type="entry name" value="Pkinase"/>
    <property type="match status" value="1"/>
</dbReference>
<dbReference type="InterPro" id="IPR008271">
    <property type="entry name" value="Ser/Thr_kinase_AS"/>
</dbReference>
<evidence type="ECO:0000313" key="3">
    <source>
        <dbReference type="Proteomes" id="UP001206925"/>
    </source>
</evidence>
<dbReference type="PROSITE" id="PS00108">
    <property type="entry name" value="PROTEIN_KINASE_ST"/>
    <property type="match status" value="1"/>
</dbReference>
<dbReference type="GO" id="GO:0004714">
    <property type="term" value="F:transmembrane receptor protein tyrosine kinase activity"/>
    <property type="evidence" value="ECO:0007669"/>
    <property type="project" value="InterPro"/>
</dbReference>